<reference evidence="6 7" key="1">
    <citation type="journal article" date="2020" name="ISME J.">
        <title>Parallel Reductive Genome Evolution in Desulfovibrio Ectosymbionts Independently Acquired by Trichonympha Protists in the Termite Gut.</title>
        <authorList>
            <person name="Takeuchi M."/>
            <person name="Kuwahara H."/>
            <person name="Murakami T."/>
            <person name="Takahashi K."/>
            <person name="Kajitani R."/>
            <person name="Toyoda A."/>
            <person name="Itoh T."/>
            <person name="Ohkuma M."/>
            <person name="Hongoh Y."/>
        </authorList>
    </citation>
    <scope>NUCLEOTIDE SEQUENCE [LARGE SCALE GENOMIC DNA]</scope>
    <source>
        <strain evidence="6">ZnDsv-02</strain>
    </source>
</reference>
<comment type="caution">
    <text evidence="6">The sequence shown here is derived from an EMBL/GenBank/DDBJ whole genome shotgun (WGS) entry which is preliminary data.</text>
</comment>
<dbReference type="InterPro" id="IPR027417">
    <property type="entry name" value="P-loop_NTPase"/>
</dbReference>
<dbReference type="InterPro" id="IPR017871">
    <property type="entry name" value="ABC_transporter-like_CS"/>
</dbReference>
<dbReference type="Proteomes" id="UP000505077">
    <property type="component" value="Unassembled WGS sequence"/>
</dbReference>
<evidence type="ECO:0000256" key="1">
    <source>
        <dbReference type="ARBA" id="ARBA00005417"/>
    </source>
</evidence>
<evidence type="ECO:0000256" key="4">
    <source>
        <dbReference type="ARBA" id="ARBA00022840"/>
    </source>
</evidence>
<evidence type="ECO:0000313" key="6">
    <source>
        <dbReference type="EMBL" id="GFH63475.1"/>
    </source>
</evidence>
<dbReference type="GO" id="GO:0005524">
    <property type="term" value="F:ATP binding"/>
    <property type="evidence" value="ECO:0007669"/>
    <property type="project" value="UniProtKB-KW"/>
</dbReference>
<dbReference type="PANTHER" id="PTHR43776">
    <property type="entry name" value="TRANSPORT ATP-BINDING PROTEIN"/>
    <property type="match status" value="1"/>
</dbReference>
<evidence type="ECO:0000259" key="5">
    <source>
        <dbReference type="PROSITE" id="PS50893"/>
    </source>
</evidence>
<dbReference type="FunFam" id="3.40.50.300:FF:000016">
    <property type="entry name" value="Oligopeptide ABC transporter ATP-binding component"/>
    <property type="match status" value="1"/>
</dbReference>
<dbReference type="PROSITE" id="PS50893">
    <property type="entry name" value="ABC_TRANSPORTER_2"/>
    <property type="match status" value="1"/>
</dbReference>
<keyword evidence="4 6" id="KW-0067">ATP-binding</keyword>
<dbReference type="Pfam" id="PF08352">
    <property type="entry name" value="oligo_HPY"/>
    <property type="match status" value="1"/>
</dbReference>
<dbReference type="GO" id="GO:0055085">
    <property type="term" value="P:transmembrane transport"/>
    <property type="evidence" value="ECO:0007669"/>
    <property type="project" value="UniProtKB-ARBA"/>
</dbReference>
<dbReference type="InterPro" id="IPR003593">
    <property type="entry name" value="AAA+_ATPase"/>
</dbReference>
<evidence type="ECO:0000256" key="2">
    <source>
        <dbReference type="ARBA" id="ARBA00022448"/>
    </source>
</evidence>
<keyword evidence="3" id="KW-0547">Nucleotide-binding</keyword>
<dbReference type="AlphaFoldDB" id="A0A6L2R7J5"/>
<dbReference type="InterPro" id="IPR050319">
    <property type="entry name" value="ABC_transp_ATP-bind"/>
</dbReference>
<dbReference type="CDD" id="cd03257">
    <property type="entry name" value="ABC_NikE_OppD_transporters"/>
    <property type="match status" value="1"/>
</dbReference>
<keyword evidence="2" id="KW-0813">Transport</keyword>
<accession>A0A6L2R7J5</accession>
<protein>
    <submittedName>
        <fullName evidence="6">Oligopeptide/dipeptide ABC transporter ATP-binding protein</fullName>
    </submittedName>
</protein>
<dbReference type="NCBIfam" id="TIGR01727">
    <property type="entry name" value="oligo_HPY"/>
    <property type="match status" value="1"/>
</dbReference>
<evidence type="ECO:0000256" key="3">
    <source>
        <dbReference type="ARBA" id="ARBA00022741"/>
    </source>
</evidence>
<proteinExistence type="inferred from homology"/>
<dbReference type="SUPFAM" id="SSF52540">
    <property type="entry name" value="P-loop containing nucleoside triphosphate hydrolases"/>
    <property type="match status" value="1"/>
</dbReference>
<gene>
    <name evidence="6" type="primary">dppF</name>
    <name evidence="6" type="ORF">ZNDK_1246</name>
</gene>
<dbReference type="SMART" id="SM00382">
    <property type="entry name" value="AAA"/>
    <property type="match status" value="1"/>
</dbReference>
<dbReference type="PROSITE" id="PS00211">
    <property type="entry name" value="ABC_TRANSPORTER_1"/>
    <property type="match status" value="1"/>
</dbReference>
<dbReference type="GO" id="GO:0016887">
    <property type="term" value="F:ATP hydrolysis activity"/>
    <property type="evidence" value="ECO:0007669"/>
    <property type="project" value="InterPro"/>
</dbReference>
<dbReference type="InterPro" id="IPR013563">
    <property type="entry name" value="Oligopep_ABC_C"/>
</dbReference>
<dbReference type="Pfam" id="PF00005">
    <property type="entry name" value="ABC_tran"/>
    <property type="match status" value="1"/>
</dbReference>
<dbReference type="GO" id="GO:0015833">
    <property type="term" value="P:peptide transport"/>
    <property type="evidence" value="ECO:0007669"/>
    <property type="project" value="InterPro"/>
</dbReference>
<name>A0A6L2R7J5_9BACT</name>
<sequence length="348" mass="37589">MSVLGSESLPLLELDEVGCRFAVRWGLFGKRRVLSAVDGVSFCLRKGESLGLVGESGCGKTTLGKIVCGLQRPTTGRVLLEGGELPAAGAGSWAAGRIQMIFQDPFSSLNPRLTVGDSVREPLGALPRGERTKRAEQMLAAVGLGGVDKRYPHEFSGGQRQRIAVARALITYPDIVVCDEPVSALDASVQAQTLNLLRDVQERFGPAYLFISHDMAAVGFVCERILVMYLGQIVEEAPCEQFFSGAAHPYARALLASVPPGVVDNAWRQALPPLLEGEPPSPLAPPTGCRFHPRCPEILEICRTEAPALKEIAPNRRVRCHRWQKGKLIVEIPVSSLTGNVGIVIREP</sequence>
<feature type="domain" description="ABC transporter" evidence="5">
    <location>
        <begin position="12"/>
        <end position="255"/>
    </location>
</feature>
<evidence type="ECO:0000313" key="7">
    <source>
        <dbReference type="Proteomes" id="UP000505077"/>
    </source>
</evidence>
<comment type="similarity">
    <text evidence="1">Belongs to the ABC transporter superfamily.</text>
</comment>
<dbReference type="InterPro" id="IPR003439">
    <property type="entry name" value="ABC_transporter-like_ATP-bd"/>
</dbReference>
<dbReference type="EMBL" id="BLLL01000030">
    <property type="protein sequence ID" value="GFH63475.1"/>
    <property type="molecule type" value="Genomic_DNA"/>
</dbReference>
<organism evidence="6 7">
    <name type="scientific">Candidatus Desulfovibrio kirbyi</name>
    <dbReference type="NCBI Taxonomy" id="2696086"/>
    <lineage>
        <taxon>Bacteria</taxon>
        <taxon>Pseudomonadati</taxon>
        <taxon>Thermodesulfobacteriota</taxon>
        <taxon>Desulfovibrionia</taxon>
        <taxon>Desulfovibrionales</taxon>
        <taxon>Desulfovibrionaceae</taxon>
        <taxon>Desulfovibrio</taxon>
    </lineage>
</organism>
<dbReference type="PANTHER" id="PTHR43776:SF7">
    <property type="entry name" value="D,D-DIPEPTIDE TRANSPORT ATP-BINDING PROTEIN DDPF-RELATED"/>
    <property type="match status" value="1"/>
</dbReference>
<dbReference type="Gene3D" id="3.40.50.300">
    <property type="entry name" value="P-loop containing nucleotide triphosphate hydrolases"/>
    <property type="match status" value="1"/>
</dbReference>